<feature type="signal peptide" evidence="1">
    <location>
        <begin position="1"/>
        <end position="22"/>
    </location>
</feature>
<comment type="caution">
    <text evidence="2">The sequence shown here is derived from an EMBL/GenBank/DDBJ whole genome shotgun (WGS) entry which is preliminary data.</text>
</comment>
<reference evidence="4 5" key="1">
    <citation type="submission" date="2019-05" db="EMBL/GenBank/DDBJ databases">
        <title>Emergence of the Ug99 lineage of the wheat stem rust pathogen through somatic hybridization.</title>
        <authorList>
            <person name="Li F."/>
            <person name="Upadhyaya N.M."/>
            <person name="Sperschneider J."/>
            <person name="Matny O."/>
            <person name="Nguyen-Phuc H."/>
            <person name="Mago R."/>
            <person name="Raley C."/>
            <person name="Miller M.E."/>
            <person name="Silverstein K.A.T."/>
            <person name="Henningsen E."/>
            <person name="Hirsch C.D."/>
            <person name="Visser B."/>
            <person name="Pretorius Z.A."/>
            <person name="Steffenson B.J."/>
            <person name="Schwessinger B."/>
            <person name="Dodds P.N."/>
            <person name="Figueroa M."/>
        </authorList>
    </citation>
    <scope>NUCLEOTIDE SEQUENCE [LARGE SCALE GENOMIC DNA]</scope>
    <source>
        <strain evidence="2">21-0</strain>
        <strain evidence="3 5">Ug99</strain>
    </source>
</reference>
<keyword evidence="4" id="KW-1185">Reference proteome</keyword>
<evidence type="ECO:0000256" key="1">
    <source>
        <dbReference type="SAM" id="SignalP"/>
    </source>
</evidence>
<name>A0A5B0LL74_PUCGR</name>
<dbReference type="Proteomes" id="UP000325313">
    <property type="component" value="Unassembled WGS sequence"/>
</dbReference>
<dbReference type="Proteomes" id="UP000324748">
    <property type="component" value="Unassembled WGS sequence"/>
</dbReference>
<dbReference type="AlphaFoldDB" id="A0A5B0LL74"/>
<evidence type="ECO:0000313" key="4">
    <source>
        <dbReference type="Proteomes" id="UP000324748"/>
    </source>
</evidence>
<feature type="chain" id="PRO_5036136981" evidence="1">
    <location>
        <begin position="23"/>
        <end position="163"/>
    </location>
</feature>
<organism evidence="2 4">
    <name type="scientific">Puccinia graminis f. sp. tritici</name>
    <dbReference type="NCBI Taxonomy" id="56615"/>
    <lineage>
        <taxon>Eukaryota</taxon>
        <taxon>Fungi</taxon>
        <taxon>Dikarya</taxon>
        <taxon>Basidiomycota</taxon>
        <taxon>Pucciniomycotina</taxon>
        <taxon>Pucciniomycetes</taxon>
        <taxon>Pucciniales</taxon>
        <taxon>Pucciniaceae</taxon>
        <taxon>Puccinia</taxon>
    </lineage>
</organism>
<evidence type="ECO:0000313" key="2">
    <source>
        <dbReference type="EMBL" id="KAA1065025.1"/>
    </source>
</evidence>
<dbReference type="EMBL" id="VDEP01000277">
    <property type="protein sequence ID" value="KAA1112425.1"/>
    <property type="molecule type" value="Genomic_DNA"/>
</dbReference>
<protein>
    <submittedName>
        <fullName evidence="2">Uncharacterized protein</fullName>
    </submittedName>
</protein>
<evidence type="ECO:0000313" key="3">
    <source>
        <dbReference type="EMBL" id="KAA1112425.1"/>
    </source>
</evidence>
<proteinExistence type="predicted"/>
<accession>A0A5B0LL74</accession>
<evidence type="ECO:0000313" key="5">
    <source>
        <dbReference type="Proteomes" id="UP000325313"/>
    </source>
</evidence>
<dbReference type="EMBL" id="VSWC01000197">
    <property type="protein sequence ID" value="KAA1065025.1"/>
    <property type="molecule type" value="Genomic_DNA"/>
</dbReference>
<gene>
    <name evidence="2" type="ORF">PGT21_021881</name>
    <name evidence="3" type="ORF">PGTUg99_002805</name>
</gene>
<sequence>MGFMSGGAGLLLMMILAGVSMGVEFADRHVNCPGHIGLRLSDGQCESHGLIRNARITRFCYGCFEEEHAQIDCCSHCPPVPLSIQHSAHCNSHDLGFSSVATTAKCGRCQQSIVSQRVGCATCQAAHPWIARLCSHCLGQGRAQTVLLGQYRNFNGGGFVLRH</sequence>
<keyword evidence="1" id="KW-0732">Signal</keyword>